<evidence type="ECO:0000256" key="1">
    <source>
        <dbReference type="ARBA" id="ARBA00004141"/>
    </source>
</evidence>
<proteinExistence type="predicted"/>
<feature type="transmembrane region" description="Helical" evidence="5">
    <location>
        <begin position="93"/>
        <end position="111"/>
    </location>
</feature>
<name>A0ABQ0IHZ9_9ACTN</name>
<dbReference type="InterPro" id="IPR026841">
    <property type="entry name" value="Aur1/Ipt1"/>
</dbReference>
<gene>
    <name evidence="7" type="ORF">GP2_003_00880</name>
</gene>
<sequence>MEIAIVLGVYSAYSAVRNAGGKDVAPAFEHGSEIMRLEAFLRIDIEQRVNQWVAGDDLLSAVSALEYHTLHWWVTIGVAVWLYVRHQTEYRKASLLLAATTLLALVGFYTYPTAPPRMYDGFVDVMSVTSSWGWWEESGSPGPQSMTNEFAAMPSLHCGWAIWSGLMIFLIAKKPLVRALGVIYPLVTSFVVVGTANHYILDIVAVAGIIALAAVVIYGTPRLREMAGAADRRVTTDS</sequence>
<comment type="subcellular location">
    <subcellularLocation>
        <location evidence="1">Membrane</location>
        <topology evidence="1">Multi-pass membrane protein</topology>
    </subcellularLocation>
</comment>
<dbReference type="PANTHER" id="PTHR31310:SF7">
    <property type="entry name" value="PA-PHOSPHATASE RELATED-FAMILY PROTEIN DDB_G0268928"/>
    <property type="match status" value="1"/>
</dbReference>
<keyword evidence="4 5" id="KW-0472">Membrane</keyword>
<evidence type="ECO:0000313" key="7">
    <source>
        <dbReference type="EMBL" id="GAC82611.1"/>
    </source>
</evidence>
<keyword evidence="8" id="KW-1185">Reference proteome</keyword>
<evidence type="ECO:0000256" key="2">
    <source>
        <dbReference type="ARBA" id="ARBA00022692"/>
    </source>
</evidence>
<keyword evidence="3 5" id="KW-1133">Transmembrane helix</keyword>
<organism evidence="7 8">
    <name type="scientific">Gordonia paraffinivorans NBRC 108238</name>
    <dbReference type="NCBI Taxonomy" id="1223543"/>
    <lineage>
        <taxon>Bacteria</taxon>
        <taxon>Bacillati</taxon>
        <taxon>Actinomycetota</taxon>
        <taxon>Actinomycetes</taxon>
        <taxon>Mycobacteriales</taxon>
        <taxon>Gordoniaceae</taxon>
        <taxon>Gordonia</taxon>
    </lineage>
</organism>
<comment type="caution">
    <text evidence="7">The sequence shown here is derived from an EMBL/GenBank/DDBJ whole genome shotgun (WGS) entry which is preliminary data.</text>
</comment>
<protein>
    <recommendedName>
        <fullName evidence="6">Inositolphosphotransferase Aur1/Ipt1 domain-containing protein</fullName>
    </recommendedName>
</protein>
<keyword evidence="2 5" id="KW-0812">Transmembrane</keyword>
<evidence type="ECO:0000256" key="4">
    <source>
        <dbReference type="ARBA" id="ARBA00023136"/>
    </source>
</evidence>
<feature type="domain" description="Inositolphosphotransferase Aur1/Ipt1" evidence="6">
    <location>
        <begin position="33"/>
        <end position="214"/>
    </location>
</feature>
<feature type="transmembrane region" description="Helical" evidence="5">
    <location>
        <begin position="199"/>
        <end position="218"/>
    </location>
</feature>
<dbReference type="EMBL" id="BAOQ01000003">
    <property type="protein sequence ID" value="GAC82611.1"/>
    <property type="molecule type" value="Genomic_DNA"/>
</dbReference>
<evidence type="ECO:0000313" key="8">
    <source>
        <dbReference type="Proteomes" id="UP000035021"/>
    </source>
</evidence>
<evidence type="ECO:0000256" key="5">
    <source>
        <dbReference type="SAM" id="Phobius"/>
    </source>
</evidence>
<reference evidence="7 8" key="1">
    <citation type="submission" date="2013-02" db="EMBL/GenBank/DDBJ databases">
        <title>Whole genome shotgun sequence of Gordonia paraffinivorans NBRC 108238.</title>
        <authorList>
            <person name="Isaki-Nakamura S."/>
            <person name="Hosoyama A."/>
            <person name="Tsuchikane K."/>
            <person name="Ando Y."/>
            <person name="Baba S."/>
            <person name="Ohji S."/>
            <person name="Hamada M."/>
            <person name="Tamura T."/>
            <person name="Yamazoe A."/>
            <person name="Yamazaki S."/>
            <person name="Fujita N."/>
        </authorList>
    </citation>
    <scope>NUCLEOTIDE SEQUENCE [LARGE SCALE GENOMIC DNA]</scope>
    <source>
        <strain evidence="7 8">NBRC 108238</strain>
    </source>
</reference>
<dbReference type="Proteomes" id="UP000035021">
    <property type="component" value="Unassembled WGS sequence"/>
</dbReference>
<dbReference type="CDD" id="cd03386">
    <property type="entry name" value="PAP2_Aur1_like"/>
    <property type="match status" value="1"/>
</dbReference>
<evidence type="ECO:0000259" key="6">
    <source>
        <dbReference type="Pfam" id="PF14378"/>
    </source>
</evidence>
<evidence type="ECO:0000256" key="3">
    <source>
        <dbReference type="ARBA" id="ARBA00022989"/>
    </source>
</evidence>
<dbReference type="Pfam" id="PF14378">
    <property type="entry name" value="PAP2_3"/>
    <property type="match status" value="1"/>
</dbReference>
<feature type="transmembrane region" description="Helical" evidence="5">
    <location>
        <begin position="176"/>
        <end position="193"/>
    </location>
</feature>
<feature type="transmembrane region" description="Helical" evidence="5">
    <location>
        <begin position="150"/>
        <end position="169"/>
    </location>
</feature>
<dbReference type="InterPro" id="IPR052185">
    <property type="entry name" value="IPC_Synthase-Related"/>
</dbReference>
<accession>A0ABQ0IHZ9</accession>
<dbReference type="PANTHER" id="PTHR31310">
    <property type="match status" value="1"/>
</dbReference>